<name>A0AAD7VKP4_QUISA</name>
<gene>
    <name evidence="1" type="ORF">O6P43_002619</name>
</gene>
<sequence>MNGDREVFLYHFDMWVKGSESYGFLGNERCGVIGQLIEEVQVLYLSNLWVKGSEISDFLSLFIHQCFKLKAMDLLIWY</sequence>
<dbReference type="AlphaFoldDB" id="A0AAD7VKP4"/>
<organism evidence="1 2">
    <name type="scientific">Quillaja saponaria</name>
    <name type="common">Soap bark tree</name>
    <dbReference type="NCBI Taxonomy" id="32244"/>
    <lineage>
        <taxon>Eukaryota</taxon>
        <taxon>Viridiplantae</taxon>
        <taxon>Streptophyta</taxon>
        <taxon>Embryophyta</taxon>
        <taxon>Tracheophyta</taxon>
        <taxon>Spermatophyta</taxon>
        <taxon>Magnoliopsida</taxon>
        <taxon>eudicotyledons</taxon>
        <taxon>Gunneridae</taxon>
        <taxon>Pentapetalae</taxon>
        <taxon>rosids</taxon>
        <taxon>fabids</taxon>
        <taxon>Fabales</taxon>
        <taxon>Quillajaceae</taxon>
        <taxon>Quillaja</taxon>
    </lineage>
</organism>
<comment type="caution">
    <text evidence="1">The sequence shown here is derived from an EMBL/GenBank/DDBJ whole genome shotgun (WGS) entry which is preliminary data.</text>
</comment>
<dbReference type="EMBL" id="JARAOO010000002">
    <property type="protein sequence ID" value="KAJ7979195.1"/>
    <property type="molecule type" value="Genomic_DNA"/>
</dbReference>
<evidence type="ECO:0000313" key="2">
    <source>
        <dbReference type="Proteomes" id="UP001163823"/>
    </source>
</evidence>
<protein>
    <submittedName>
        <fullName evidence="1">Uncharacterized protein</fullName>
    </submittedName>
</protein>
<reference evidence="1" key="1">
    <citation type="journal article" date="2023" name="Science">
        <title>Elucidation of the pathway for biosynthesis of saponin adjuvants from the soapbark tree.</title>
        <authorList>
            <person name="Reed J."/>
            <person name="Orme A."/>
            <person name="El-Demerdash A."/>
            <person name="Owen C."/>
            <person name="Martin L.B.B."/>
            <person name="Misra R.C."/>
            <person name="Kikuchi S."/>
            <person name="Rejzek M."/>
            <person name="Martin A.C."/>
            <person name="Harkess A."/>
            <person name="Leebens-Mack J."/>
            <person name="Louveau T."/>
            <person name="Stephenson M.J."/>
            <person name="Osbourn A."/>
        </authorList>
    </citation>
    <scope>NUCLEOTIDE SEQUENCE</scope>
    <source>
        <strain evidence="1">S10</strain>
    </source>
</reference>
<dbReference type="Proteomes" id="UP001163823">
    <property type="component" value="Chromosome 2"/>
</dbReference>
<dbReference type="KEGG" id="qsa:O6P43_002619"/>
<accession>A0AAD7VKP4</accession>
<keyword evidence="2" id="KW-1185">Reference proteome</keyword>
<proteinExistence type="predicted"/>
<evidence type="ECO:0000313" key="1">
    <source>
        <dbReference type="EMBL" id="KAJ7979195.1"/>
    </source>
</evidence>